<evidence type="ECO:0000313" key="2">
    <source>
        <dbReference type="Proteomes" id="UP001143856"/>
    </source>
</evidence>
<comment type="caution">
    <text evidence="1">The sequence shown here is derived from an EMBL/GenBank/DDBJ whole genome shotgun (WGS) entry which is preliminary data.</text>
</comment>
<accession>A0ACC1MV79</accession>
<evidence type="ECO:0000313" key="1">
    <source>
        <dbReference type="EMBL" id="KAJ2970549.1"/>
    </source>
</evidence>
<protein>
    <submittedName>
        <fullName evidence="1">Uncharacterized protein</fullName>
    </submittedName>
</protein>
<keyword evidence="2" id="KW-1185">Reference proteome</keyword>
<sequence length="129" mass="14659">MQQAYFRRISSTPILVPRSKLLQKVILELLIRAIARPMLELITMNLKAERLRLGLCFRRRDVHAKHSALLRQRLDLIPHRHDLEGEPRVLDHDAAHADAAGAPAARHLDLGAVQVRRAQLRRRPGAAVV</sequence>
<dbReference type="EMBL" id="JAPDGR010003628">
    <property type="protein sequence ID" value="KAJ2970549.1"/>
    <property type="molecule type" value="Genomic_DNA"/>
</dbReference>
<organism evidence="1 2">
    <name type="scientific">Xylaria curta</name>
    <dbReference type="NCBI Taxonomy" id="42375"/>
    <lineage>
        <taxon>Eukaryota</taxon>
        <taxon>Fungi</taxon>
        <taxon>Dikarya</taxon>
        <taxon>Ascomycota</taxon>
        <taxon>Pezizomycotina</taxon>
        <taxon>Sordariomycetes</taxon>
        <taxon>Xylariomycetidae</taxon>
        <taxon>Xylariales</taxon>
        <taxon>Xylariaceae</taxon>
        <taxon>Xylaria</taxon>
    </lineage>
</organism>
<gene>
    <name evidence="1" type="ORF">NUW58_g9660</name>
</gene>
<proteinExistence type="predicted"/>
<reference evidence="1" key="1">
    <citation type="submission" date="2022-10" db="EMBL/GenBank/DDBJ databases">
        <title>Genome Sequence of Xylaria curta.</title>
        <authorList>
            <person name="Buettner E."/>
        </authorList>
    </citation>
    <scope>NUCLEOTIDE SEQUENCE</scope>
    <source>
        <strain evidence="1">Babe10</strain>
    </source>
</reference>
<dbReference type="Proteomes" id="UP001143856">
    <property type="component" value="Unassembled WGS sequence"/>
</dbReference>
<name>A0ACC1MV79_9PEZI</name>